<evidence type="ECO:0000313" key="6">
    <source>
        <dbReference type="Proteomes" id="UP000749646"/>
    </source>
</evidence>
<keyword evidence="6" id="KW-1185">Reference proteome</keyword>
<organism evidence="5 6">
    <name type="scientific">Modicella reniformis</name>
    <dbReference type="NCBI Taxonomy" id="1440133"/>
    <lineage>
        <taxon>Eukaryota</taxon>
        <taxon>Fungi</taxon>
        <taxon>Fungi incertae sedis</taxon>
        <taxon>Mucoromycota</taxon>
        <taxon>Mortierellomycotina</taxon>
        <taxon>Mortierellomycetes</taxon>
        <taxon>Mortierellales</taxon>
        <taxon>Mortierellaceae</taxon>
        <taxon>Modicella</taxon>
    </lineage>
</organism>
<evidence type="ECO:0000259" key="4">
    <source>
        <dbReference type="Pfam" id="PF08585"/>
    </source>
</evidence>
<feature type="region of interest" description="Disordered" evidence="3">
    <location>
        <begin position="363"/>
        <end position="479"/>
    </location>
</feature>
<proteinExistence type="inferred from homology"/>
<dbReference type="Pfam" id="PF08585">
    <property type="entry name" value="RMI1_N_C"/>
    <property type="match status" value="1"/>
</dbReference>
<feature type="compositionally biased region" description="Basic and acidic residues" evidence="3">
    <location>
        <begin position="406"/>
        <end position="416"/>
    </location>
</feature>
<feature type="region of interest" description="Disordered" evidence="3">
    <location>
        <begin position="313"/>
        <end position="348"/>
    </location>
</feature>
<gene>
    <name evidence="5" type="ORF">BGZ65_005766</name>
</gene>
<dbReference type="GO" id="GO:0000724">
    <property type="term" value="P:double-strand break repair via homologous recombination"/>
    <property type="evidence" value="ECO:0007669"/>
    <property type="project" value="TreeGrafter"/>
</dbReference>
<feature type="compositionally biased region" description="Polar residues" evidence="3">
    <location>
        <begin position="417"/>
        <end position="427"/>
    </location>
</feature>
<dbReference type="InterPro" id="IPR013894">
    <property type="entry name" value="RMI1_OB"/>
</dbReference>
<evidence type="ECO:0000256" key="3">
    <source>
        <dbReference type="SAM" id="MobiDB-lite"/>
    </source>
</evidence>
<comment type="caution">
    <text evidence="5">The sequence shown here is derived from an EMBL/GenBank/DDBJ whole genome shotgun (WGS) entry which is preliminary data.</text>
</comment>
<feature type="region of interest" description="Disordered" evidence="3">
    <location>
        <begin position="496"/>
        <end position="534"/>
    </location>
</feature>
<dbReference type="Proteomes" id="UP000749646">
    <property type="component" value="Unassembled WGS sequence"/>
</dbReference>
<dbReference type="GO" id="GO:0031422">
    <property type="term" value="C:RecQ family helicase-topoisomerase III complex"/>
    <property type="evidence" value="ECO:0007669"/>
    <property type="project" value="TreeGrafter"/>
</dbReference>
<dbReference type="PANTHER" id="PTHR14790">
    <property type="entry name" value="RECQ-MEDIATED GENOME INSTABILITY PROTEIN 1 RMI1"/>
    <property type="match status" value="1"/>
</dbReference>
<feature type="domain" description="RecQ mediated genome instability protein 1 OB-fold" evidence="4">
    <location>
        <begin position="45"/>
        <end position="165"/>
    </location>
</feature>
<evidence type="ECO:0000256" key="2">
    <source>
        <dbReference type="ARBA" id="ARBA00018987"/>
    </source>
</evidence>
<dbReference type="GO" id="GO:0016604">
    <property type="term" value="C:nuclear body"/>
    <property type="evidence" value="ECO:0007669"/>
    <property type="project" value="TreeGrafter"/>
</dbReference>
<feature type="compositionally biased region" description="Polar residues" evidence="3">
    <location>
        <begin position="457"/>
        <end position="466"/>
    </location>
</feature>
<dbReference type="AlphaFoldDB" id="A0A9P6IJP7"/>
<evidence type="ECO:0000313" key="5">
    <source>
        <dbReference type="EMBL" id="KAF9929530.1"/>
    </source>
</evidence>
<accession>A0A9P6IJP7</accession>
<feature type="compositionally biased region" description="Basic and acidic residues" evidence="3">
    <location>
        <begin position="502"/>
        <end position="517"/>
    </location>
</feature>
<reference evidence="5" key="1">
    <citation type="journal article" date="2020" name="Fungal Divers.">
        <title>Resolving the Mortierellaceae phylogeny through synthesis of multi-gene phylogenetics and phylogenomics.</title>
        <authorList>
            <person name="Vandepol N."/>
            <person name="Liber J."/>
            <person name="Desiro A."/>
            <person name="Na H."/>
            <person name="Kennedy M."/>
            <person name="Barry K."/>
            <person name="Grigoriev I.V."/>
            <person name="Miller A.N."/>
            <person name="O'Donnell K."/>
            <person name="Stajich J.E."/>
            <person name="Bonito G."/>
        </authorList>
    </citation>
    <scope>NUCLEOTIDE SEQUENCE</scope>
    <source>
        <strain evidence="5">MES-2147</strain>
    </source>
</reference>
<protein>
    <recommendedName>
        <fullName evidence="2">RecQ-mediated genome instability protein 1</fullName>
    </recommendedName>
</protein>
<evidence type="ECO:0000256" key="1">
    <source>
        <dbReference type="ARBA" id="ARBA00006395"/>
    </source>
</evidence>
<feature type="compositionally biased region" description="Polar residues" evidence="3">
    <location>
        <begin position="328"/>
        <end position="344"/>
    </location>
</feature>
<sequence>MYLLADFRILGSKPLLPSSITTYHKQRLFIDVSATKSNSNSTGHDDRLGQTSGGGVILQILEVQDIGVSLLKMVEACEALGVKGDEPGGFQVEKTLPKSMITLDVTDGVRKIKAMVTEPIPEVAIEMKLGAKIRVKDVEVRHGMLQLSPSNTLLLGGEVASMNRHPRRLAIMNQMKKRLGLPLDILPTTSASPAELHITERGITSTTATTSNNNNLGINFITSTNIWGNPQQVVNIQDSPPFATASNQSSCVSSVARGIPAPLSPLPSERQRFEREDDVYFRLQREQEPQWDFQCDMEMDDIMLPEDDVGWEDMSELSSDQGKEPKRNPTNSDQHISSRTSNSPPVVAVAKDVPGCSLIHRKISLKSSHSQQRQKKQQDNQGEEEHRTNNSLAEKQQVSHRKPKRERSFDDGDTSRDNNNTTSSHKSSALDFFNLGNRSSPRHDGVGLNGPLHKSVHSASLSRMNSGGSGDLDLPTNDSGYNDYVESTIDVNRSEAPWSGRGVERSKRRVSPEHESVDQDFSTSRRRSRSFPTAPLLKETSIKIKVEKDRESMIKVEKDSESMIKVKLEKPEDTDAAARAVGGSGIPQAKYTTPDRLPWKFKTDNMEAKKAWIPCSTVIDLLSDDDDGDEHCTTSVPDQIKSIPIPQEIAPTWTKSTALRGQGASHDHGHNTEVLTQIKQEETLLELDMDDENDFEDLSET</sequence>
<dbReference type="GO" id="GO:0000712">
    <property type="term" value="P:resolution of meiotic recombination intermediates"/>
    <property type="evidence" value="ECO:0007669"/>
    <property type="project" value="TreeGrafter"/>
</dbReference>
<dbReference type="InterPro" id="IPR042470">
    <property type="entry name" value="RMI1_N_C_sf"/>
</dbReference>
<dbReference type="PANTHER" id="PTHR14790:SF15">
    <property type="entry name" value="RECQ-MEDIATED GENOME INSTABILITY PROTEIN 1"/>
    <property type="match status" value="1"/>
</dbReference>
<dbReference type="Gene3D" id="2.40.50.770">
    <property type="entry name" value="RecQ-mediated genome instability protein Rmi1, C-terminal domain"/>
    <property type="match status" value="1"/>
</dbReference>
<name>A0A9P6IJP7_9FUNG</name>
<feature type="non-terminal residue" evidence="5">
    <location>
        <position position="1"/>
    </location>
</feature>
<dbReference type="OrthoDB" id="341511at2759"/>
<comment type="similarity">
    <text evidence="1">Belongs to the RMI1 family.</text>
</comment>
<dbReference type="EMBL" id="JAAAHW010010175">
    <property type="protein sequence ID" value="KAF9929530.1"/>
    <property type="molecule type" value="Genomic_DNA"/>
</dbReference>